<feature type="compositionally biased region" description="Polar residues" evidence="1">
    <location>
        <begin position="42"/>
        <end position="57"/>
    </location>
</feature>
<protein>
    <submittedName>
        <fullName evidence="2">p46</fullName>
    </submittedName>
</protein>
<evidence type="ECO:0000313" key="3">
    <source>
        <dbReference type="Proteomes" id="UP001162127"/>
    </source>
</evidence>
<reference evidence="2" key="1">
    <citation type="submission" date="2020-05" db="EMBL/GenBank/DDBJ databases">
        <title>Novel viruses associated with indigenous members of the Amaryllidaceae family in South Africa.</title>
        <authorList>
            <person name="Read D.A."/>
            <person name="Thompson G.D."/>
        </authorList>
    </citation>
    <scope>NUCLEOTIDE SEQUENCE</scope>
    <source>
        <strain evidence="2">19-3001</strain>
    </source>
</reference>
<organism evidence="2 3">
    <name type="scientific">Agapanthus tungrovirus</name>
    <dbReference type="NCBI Taxonomy" id="2838078"/>
    <lineage>
        <taxon>Viruses</taxon>
        <taxon>Riboviria</taxon>
        <taxon>Pararnavirae</taxon>
        <taxon>Artverviricota</taxon>
        <taxon>Revtraviricetes</taxon>
        <taxon>Ortervirales</taxon>
        <taxon>Caulimoviridae</taxon>
        <taxon>Tungrovirus</taxon>
        <taxon>Tungrovirus agapanthi</taxon>
    </lineage>
</organism>
<dbReference type="EMBL" id="MT501685">
    <property type="protein sequence ID" value="QVY19153.1"/>
    <property type="molecule type" value="Genomic_RNA"/>
</dbReference>
<accession>A0A8E7KM98</accession>
<feature type="compositionally biased region" description="Polar residues" evidence="1">
    <location>
        <begin position="1"/>
        <end position="27"/>
    </location>
</feature>
<dbReference type="Pfam" id="PF06216">
    <property type="entry name" value="RTBV_P46"/>
    <property type="match status" value="2"/>
</dbReference>
<evidence type="ECO:0000256" key="1">
    <source>
        <dbReference type="SAM" id="MobiDB-lite"/>
    </source>
</evidence>
<evidence type="ECO:0000313" key="2">
    <source>
        <dbReference type="EMBL" id="QVY19153.1"/>
    </source>
</evidence>
<feature type="region of interest" description="Disordered" evidence="1">
    <location>
        <begin position="1"/>
        <end position="65"/>
    </location>
</feature>
<proteinExistence type="predicted"/>
<dbReference type="InterPro" id="IPR009347">
    <property type="entry name" value="RTBV_P46"/>
</dbReference>
<dbReference type="Proteomes" id="UP001162127">
    <property type="component" value="Segment"/>
</dbReference>
<dbReference type="GeneID" id="80543141"/>
<dbReference type="RefSeq" id="YP_010804326.1">
    <property type="nucleotide sequence ID" value="NC_077070.1"/>
</dbReference>
<dbReference type="KEGG" id="vg:80543141"/>
<sequence>MMSSNSSQGLSPKGINTPTSGSQSSVKDPQGPMIGESLVKSGLSQSPNQTINDSGPSSKGKGKMLSFDSVKSGLSQCPDRTLKSQKQVLPAKIHGISQPRCWSKQQILSIGKNRLPIDDRIPLFKSDYTAGLSIESLGIIDALFATYNDKTEKARILHVLSNQLFLLENKNIKLQMQVTAAYRELDELKVQNLRLIQQVQHHGVPHLKLQKNMLVSQSRNEFLNNLPRDLSLQILLSAQLRYKNLLQDLYSLAHLADYMKQGLFIKRAKIEESEYHKWTPNEISDMYAHGFIKTIQFENKLPDGLPEIVKDIVHQNKCDGRTVLHINKNTPHWDLNKGCRLYGDTTLIIVDFDYTPDYNNTYEPAIVEEFWSDQHEYQSTDGIYTIYKGSSAQGSNLEIVYEDLNFSDGNHSDPGHCSDIDSDLERELANRMDA</sequence>
<keyword evidence="3" id="KW-1185">Reference proteome</keyword>
<name>A0A8E7KM98_9VIRU</name>